<evidence type="ECO:0000256" key="4">
    <source>
        <dbReference type="ARBA" id="ARBA00022729"/>
    </source>
</evidence>
<keyword evidence="5" id="KW-0378">Hydrolase</keyword>
<evidence type="ECO:0008006" key="16">
    <source>
        <dbReference type="Google" id="ProtNLM"/>
    </source>
</evidence>
<feature type="disulfide bond" evidence="9">
    <location>
        <begin position="144"/>
        <end position="162"/>
    </location>
</feature>
<dbReference type="SMART" id="SM00032">
    <property type="entry name" value="CCP"/>
    <property type="match status" value="2"/>
</dbReference>
<evidence type="ECO:0000259" key="13">
    <source>
        <dbReference type="PROSITE" id="PS50923"/>
    </source>
</evidence>
<dbReference type="PRINTS" id="PR00261">
    <property type="entry name" value="LDLRECEPTOR"/>
</dbReference>
<dbReference type="CDD" id="cd00190">
    <property type="entry name" value="Tryp_SPc"/>
    <property type="match status" value="1"/>
</dbReference>
<gene>
    <name evidence="14" type="primary">109546418</name>
</gene>
<name>A0AAR5QIF9_DENPD</name>
<dbReference type="InterPro" id="IPR043504">
    <property type="entry name" value="Peptidase_S1_PA_chymotrypsin"/>
</dbReference>
<evidence type="ECO:0000256" key="1">
    <source>
        <dbReference type="ARBA" id="ARBA00004613"/>
    </source>
</evidence>
<dbReference type="PROSITE" id="PS00134">
    <property type="entry name" value="TRYPSIN_HIS"/>
    <property type="match status" value="1"/>
</dbReference>
<dbReference type="InterPro" id="IPR009003">
    <property type="entry name" value="Peptidase_S1_PA"/>
</dbReference>
<dbReference type="Pfam" id="PF00057">
    <property type="entry name" value="Ldl_recept_a"/>
    <property type="match status" value="4"/>
</dbReference>
<dbReference type="InterPro" id="IPR035976">
    <property type="entry name" value="Sushi/SCR/CCP_sf"/>
</dbReference>
<dbReference type="PROSITE" id="PS50068">
    <property type="entry name" value="LDLRA_2"/>
    <property type="match status" value="4"/>
</dbReference>
<evidence type="ECO:0000256" key="7">
    <source>
        <dbReference type="ARBA" id="ARBA00023145"/>
    </source>
</evidence>
<dbReference type="PANTHER" id="PTHR24252:SF7">
    <property type="entry name" value="HYALIN"/>
    <property type="match status" value="1"/>
</dbReference>
<feature type="domain" description="Peptidase S1" evidence="12">
    <location>
        <begin position="388"/>
        <end position="648"/>
    </location>
</feature>
<organism evidence="14 15">
    <name type="scientific">Dendroctonus ponderosae</name>
    <name type="common">Mountain pine beetle</name>
    <dbReference type="NCBI Taxonomy" id="77166"/>
    <lineage>
        <taxon>Eukaryota</taxon>
        <taxon>Metazoa</taxon>
        <taxon>Ecdysozoa</taxon>
        <taxon>Arthropoda</taxon>
        <taxon>Hexapoda</taxon>
        <taxon>Insecta</taxon>
        <taxon>Pterygota</taxon>
        <taxon>Neoptera</taxon>
        <taxon>Endopterygota</taxon>
        <taxon>Coleoptera</taxon>
        <taxon>Polyphaga</taxon>
        <taxon>Cucujiformia</taxon>
        <taxon>Curculionidae</taxon>
        <taxon>Scolytinae</taxon>
        <taxon>Dendroctonus</taxon>
    </lineage>
</organism>
<dbReference type="AlphaFoldDB" id="A0AAR5QIF9"/>
<dbReference type="InterPro" id="IPR018114">
    <property type="entry name" value="TRYPSIN_HIS"/>
</dbReference>
<dbReference type="InterPro" id="IPR023415">
    <property type="entry name" value="LDLR_class-A_CS"/>
</dbReference>
<dbReference type="KEGG" id="dpa:109546418"/>
<protein>
    <recommendedName>
        <fullName evidence="16">Peptidase S1 domain-containing protein</fullName>
    </recommendedName>
</protein>
<evidence type="ECO:0000256" key="3">
    <source>
        <dbReference type="ARBA" id="ARBA00022670"/>
    </source>
</evidence>
<keyword evidence="8 9" id="KW-1015">Disulfide bond</keyword>
<dbReference type="EnsemblMetazoa" id="XM_019917373.1">
    <property type="protein sequence ID" value="XP_019772932.1"/>
    <property type="gene ID" value="LOC109546418"/>
</dbReference>
<dbReference type="SUPFAM" id="SSF50494">
    <property type="entry name" value="Trypsin-like serine proteases"/>
    <property type="match status" value="1"/>
</dbReference>
<dbReference type="CDD" id="cd00033">
    <property type="entry name" value="CCP"/>
    <property type="match status" value="1"/>
</dbReference>
<reference evidence="15" key="1">
    <citation type="journal article" date="2013" name="Genome Biol.">
        <title>Draft genome of the mountain pine beetle, Dendroctonus ponderosae Hopkins, a major forest pest.</title>
        <authorList>
            <person name="Keeling C.I."/>
            <person name="Yuen M.M."/>
            <person name="Liao N.Y."/>
            <person name="Docking T.R."/>
            <person name="Chan S.K."/>
            <person name="Taylor G.A."/>
            <person name="Palmquist D.L."/>
            <person name="Jackman S.D."/>
            <person name="Nguyen A."/>
            <person name="Li M."/>
            <person name="Henderson H."/>
            <person name="Janes J.K."/>
            <person name="Zhao Y."/>
            <person name="Pandoh P."/>
            <person name="Moore R."/>
            <person name="Sperling F.A."/>
            <person name="Huber D.P."/>
            <person name="Birol I."/>
            <person name="Jones S.J."/>
            <person name="Bohlmann J."/>
        </authorList>
    </citation>
    <scope>NUCLEOTIDE SEQUENCE</scope>
</reference>
<dbReference type="PANTHER" id="PTHR24252">
    <property type="entry name" value="ACROSIN-RELATED"/>
    <property type="match status" value="1"/>
</dbReference>
<evidence type="ECO:0000256" key="11">
    <source>
        <dbReference type="SAM" id="SignalP"/>
    </source>
</evidence>
<proteinExistence type="predicted"/>
<feature type="disulfide bond" evidence="9">
    <location>
        <begin position="111"/>
        <end position="126"/>
    </location>
</feature>
<dbReference type="Proteomes" id="UP000019118">
    <property type="component" value="Unassembled WGS sequence"/>
</dbReference>
<evidence type="ECO:0000256" key="8">
    <source>
        <dbReference type="ARBA" id="ARBA00023157"/>
    </source>
</evidence>
<feature type="disulfide bond" evidence="9">
    <location>
        <begin position="137"/>
        <end position="149"/>
    </location>
</feature>
<evidence type="ECO:0000256" key="6">
    <source>
        <dbReference type="ARBA" id="ARBA00022825"/>
    </source>
</evidence>
<reference evidence="14" key="2">
    <citation type="submission" date="2024-08" db="UniProtKB">
        <authorList>
            <consortium name="EnsemblMetazoa"/>
        </authorList>
    </citation>
    <scope>IDENTIFICATION</scope>
</reference>
<evidence type="ECO:0000256" key="5">
    <source>
        <dbReference type="ARBA" id="ARBA00022801"/>
    </source>
</evidence>
<accession>A0AAR5QIF9</accession>
<dbReference type="GO" id="GO:0006508">
    <property type="term" value="P:proteolysis"/>
    <property type="evidence" value="ECO:0007669"/>
    <property type="project" value="UniProtKB-KW"/>
</dbReference>
<dbReference type="GO" id="GO:0005576">
    <property type="term" value="C:extracellular region"/>
    <property type="evidence" value="ECO:0007669"/>
    <property type="project" value="UniProtKB-SubCell"/>
</dbReference>
<feature type="disulfide bond" evidence="9">
    <location>
        <begin position="197"/>
        <end position="212"/>
    </location>
</feature>
<dbReference type="PROSITE" id="PS50923">
    <property type="entry name" value="SUSHI"/>
    <property type="match status" value="1"/>
</dbReference>
<comment type="subcellular location">
    <subcellularLocation>
        <location evidence="1">Secreted</location>
    </subcellularLocation>
</comment>
<feature type="chain" id="PRO_5043826492" description="Peptidase S1 domain-containing protein" evidence="11">
    <location>
        <begin position="24"/>
        <end position="652"/>
    </location>
</feature>
<dbReference type="CDD" id="cd00112">
    <property type="entry name" value="LDLa"/>
    <property type="match status" value="4"/>
</dbReference>
<dbReference type="Gene3D" id="4.10.400.10">
    <property type="entry name" value="Low-density Lipoprotein Receptor"/>
    <property type="match status" value="4"/>
</dbReference>
<evidence type="ECO:0000313" key="14">
    <source>
        <dbReference type="EnsemblMetazoa" id="XP_019772932.1"/>
    </source>
</evidence>
<keyword evidence="10" id="KW-0768">Sushi</keyword>
<dbReference type="InterPro" id="IPR000436">
    <property type="entry name" value="Sushi_SCR_CCP_dom"/>
</dbReference>
<feature type="disulfide bond" evidence="9">
    <location>
        <begin position="99"/>
        <end position="117"/>
    </location>
</feature>
<dbReference type="SMART" id="SM00020">
    <property type="entry name" value="Tryp_SPc"/>
    <property type="match status" value="1"/>
</dbReference>
<feature type="disulfide bond" evidence="9">
    <location>
        <begin position="178"/>
        <end position="190"/>
    </location>
</feature>
<dbReference type="FunFam" id="2.40.10.10:FF:000146">
    <property type="entry name" value="Serine protease 53"/>
    <property type="match status" value="1"/>
</dbReference>
<keyword evidence="15" id="KW-1185">Reference proteome</keyword>
<dbReference type="PROSITE" id="PS01209">
    <property type="entry name" value="LDLRA_1"/>
    <property type="match status" value="2"/>
</dbReference>
<dbReference type="Gene3D" id="2.10.70.10">
    <property type="entry name" value="Complement Module, domain 1"/>
    <property type="match status" value="2"/>
</dbReference>
<keyword evidence="4 11" id="KW-0732">Signal</keyword>
<dbReference type="SUPFAM" id="SSF57535">
    <property type="entry name" value="Complement control module/SCR domain"/>
    <property type="match status" value="1"/>
</dbReference>
<evidence type="ECO:0000256" key="10">
    <source>
        <dbReference type="PROSITE-ProRule" id="PRU00302"/>
    </source>
</evidence>
<dbReference type="InterPro" id="IPR036055">
    <property type="entry name" value="LDL_receptor-like_sf"/>
</dbReference>
<dbReference type="GO" id="GO:0004252">
    <property type="term" value="F:serine-type endopeptidase activity"/>
    <property type="evidence" value="ECO:0007669"/>
    <property type="project" value="InterPro"/>
</dbReference>
<dbReference type="SUPFAM" id="SSF57424">
    <property type="entry name" value="LDL receptor-like module"/>
    <property type="match status" value="4"/>
</dbReference>
<sequence>MEITVWCSALLMLISTFCQCATSREPHHPYRSTYENSTLKRVRRQSACKGDFSKFQCETNPECIDSDKQCDGKDDCPDGSDEKQSLCQSIVCPGFLFQCEYGACISFDQRCDGKKDCKDNSDEIGCPPLFQKINTNCRSDQFECTNGQCIEIDGRCNGAIECKDKSDETETLCLNTECPGYTFKCKYGACVNGDAECNGYRECADGSDEDKCTQTPPTTTETPVTTNISGVFRAHCITPPQPENGKWINFLNEGVQEVPNIQVPLKTTLKFTCNDKYKLSTTTKSEEFVYCRNDAQWSFTVFPKCQRLCPKMYNGNNAIISCKLDGSIVPCEMATFGTTMTFTCNPYYEPAIIGLNTINTCGDGAWYYDNPKCQPICGQKQVEAQTLVVGGAPVKRGQYPWVAALFSNRESGSYTNICGGSLLSTSIVLTAAHCVTYQATGKPINKKFFKVAAGKYYNAYGDVKDMDTTQVSAVKQIVVQDDYLGDIQNFRGDIALIKLVTSFALSKVVQPVCTFSNEQLLTSNSVAAVAGWGYTTSSGKPSTVLQEIDLPYVSNEQCRTELSPDFAQKYLLSDKLCAGYVNKNMSVCRGDSGGGLVFRASNNRYYLLGIVSLAHSFLQNNQQSCDIQKRALFTDVSKYKEWVLKYAQILSQ</sequence>
<feature type="disulfide bond" evidence="9">
    <location>
        <begin position="92"/>
        <end position="104"/>
    </location>
</feature>
<dbReference type="Gene3D" id="2.40.10.10">
    <property type="entry name" value="Trypsin-like serine proteases"/>
    <property type="match status" value="1"/>
</dbReference>
<feature type="domain" description="Sushi" evidence="13">
    <location>
        <begin position="234"/>
        <end position="307"/>
    </location>
</feature>
<keyword evidence="7" id="KW-0865">Zymogen</keyword>
<keyword evidence="2" id="KW-0964">Secreted</keyword>
<evidence type="ECO:0000256" key="9">
    <source>
        <dbReference type="PROSITE-ProRule" id="PRU00124"/>
    </source>
</evidence>
<evidence type="ECO:0000256" key="2">
    <source>
        <dbReference type="ARBA" id="ARBA00022525"/>
    </source>
</evidence>
<keyword evidence="6" id="KW-0720">Serine protease</keyword>
<comment type="caution">
    <text evidence="10">Lacks conserved residue(s) required for the propagation of feature annotation.</text>
</comment>
<dbReference type="InterPro" id="IPR002172">
    <property type="entry name" value="LDrepeatLR_classA_rpt"/>
</dbReference>
<dbReference type="Pfam" id="PF00089">
    <property type="entry name" value="Trypsin"/>
    <property type="match status" value="1"/>
</dbReference>
<evidence type="ECO:0000259" key="12">
    <source>
        <dbReference type="PROSITE" id="PS50240"/>
    </source>
</evidence>
<evidence type="ECO:0000313" key="15">
    <source>
        <dbReference type="Proteomes" id="UP000019118"/>
    </source>
</evidence>
<feature type="signal peptide" evidence="11">
    <location>
        <begin position="1"/>
        <end position="23"/>
    </location>
</feature>
<feature type="disulfide bond" evidence="9">
    <location>
        <begin position="185"/>
        <end position="203"/>
    </location>
</feature>
<dbReference type="PROSITE" id="PS50240">
    <property type="entry name" value="TRYPSIN_DOM"/>
    <property type="match status" value="1"/>
</dbReference>
<keyword evidence="3" id="KW-0645">Protease</keyword>
<dbReference type="InterPro" id="IPR001254">
    <property type="entry name" value="Trypsin_dom"/>
</dbReference>
<dbReference type="SMART" id="SM00192">
    <property type="entry name" value="LDLa"/>
    <property type="match status" value="4"/>
</dbReference>